<evidence type="ECO:0000313" key="3">
    <source>
        <dbReference type="EMBL" id="KAJ8405773.1"/>
    </source>
</evidence>
<feature type="compositionally biased region" description="Gly residues" evidence="1">
    <location>
        <begin position="358"/>
        <end position="374"/>
    </location>
</feature>
<dbReference type="PANTHER" id="PTHR34589">
    <property type="entry name" value="SIMILAR TO RIKEN CDNA 2700081O15"/>
    <property type="match status" value="1"/>
</dbReference>
<dbReference type="Proteomes" id="UP001221898">
    <property type="component" value="Unassembled WGS sequence"/>
</dbReference>
<feature type="domain" description="C2H2-type" evidence="2">
    <location>
        <begin position="293"/>
        <end position="318"/>
    </location>
</feature>
<feature type="domain" description="C2H2-type" evidence="2">
    <location>
        <begin position="407"/>
        <end position="432"/>
    </location>
</feature>
<name>A0AAD7SNN4_9TELE</name>
<proteinExistence type="predicted"/>
<dbReference type="InterPro" id="IPR013087">
    <property type="entry name" value="Znf_C2H2_type"/>
</dbReference>
<feature type="region of interest" description="Disordered" evidence="1">
    <location>
        <begin position="607"/>
        <end position="629"/>
    </location>
</feature>
<protein>
    <recommendedName>
        <fullName evidence="2">C2H2-type domain-containing protein</fullName>
    </recommendedName>
</protein>
<dbReference type="EMBL" id="JAINUG010000046">
    <property type="protein sequence ID" value="KAJ8405773.1"/>
    <property type="molecule type" value="Genomic_DNA"/>
</dbReference>
<evidence type="ECO:0000313" key="4">
    <source>
        <dbReference type="Proteomes" id="UP001221898"/>
    </source>
</evidence>
<evidence type="ECO:0000256" key="1">
    <source>
        <dbReference type="SAM" id="MobiDB-lite"/>
    </source>
</evidence>
<dbReference type="PANTHER" id="PTHR34589:SF2">
    <property type="entry name" value="ZINC FINGER TRANSLOCATION-ASSOCIATED PROTEIN"/>
    <property type="match status" value="1"/>
</dbReference>
<keyword evidence="4" id="KW-1185">Reference proteome</keyword>
<dbReference type="SMART" id="SM00355">
    <property type="entry name" value="ZnF_C2H2"/>
    <property type="match status" value="4"/>
</dbReference>
<feature type="region of interest" description="Disordered" evidence="1">
    <location>
        <begin position="217"/>
        <end position="263"/>
    </location>
</feature>
<feature type="domain" description="C2H2-type" evidence="2">
    <location>
        <begin position="558"/>
        <end position="583"/>
    </location>
</feature>
<evidence type="ECO:0000259" key="2">
    <source>
        <dbReference type="SMART" id="SM00355"/>
    </source>
</evidence>
<reference evidence="3" key="1">
    <citation type="journal article" date="2023" name="Science">
        <title>Genome structures resolve the early diversification of teleost fishes.</title>
        <authorList>
            <person name="Parey E."/>
            <person name="Louis A."/>
            <person name="Montfort J."/>
            <person name="Bouchez O."/>
            <person name="Roques C."/>
            <person name="Iampietro C."/>
            <person name="Lluch J."/>
            <person name="Castinel A."/>
            <person name="Donnadieu C."/>
            <person name="Desvignes T."/>
            <person name="Floi Bucao C."/>
            <person name="Jouanno E."/>
            <person name="Wen M."/>
            <person name="Mejri S."/>
            <person name="Dirks R."/>
            <person name="Jansen H."/>
            <person name="Henkel C."/>
            <person name="Chen W.J."/>
            <person name="Zahm M."/>
            <person name="Cabau C."/>
            <person name="Klopp C."/>
            <person name="Thompson A.W."/>
            <person name="Robinson-Rechavi M."/>
            <person name="Braasch I."/>
            <person name="Lecointre G."/>
            <person name="Bobe J."/>
            <person name="Postlethwait J.H."/>
            <person name="Berthelot C."/>
            <person name="Roest Crollius H."/>
            <person name="Guiguen Y."/>
        </authorList>
    </citation>
    <scope>NUCLEOTIDE SEQUENCE</scope>
    <source>
        <strain evidence="3">NC1722</strain>
    </source>
</reference>
<dbReference type="AlphaFoldDB" id="A0AAD7SNN4"/>
<feature type="domain" description="C2H2-type" evidence="2">
    <location>
        <begin position="145"/>
        <end position="170"/>
    </location>
</feature>
<organism evidence="3 4">
    <name type="scientific">Aldrovandia affinis</name>
    <dbReference type="NCBI Taxonomy" id="143900"/>
    <lineage>
        <taxon>Eukaryota</taxon>
        <taxon>Metazoa</taxon>
        <taxon>Chordata</taxon>
        <taxon>Craniata</taxon>
        <taxon>Vertebrata</taxon>
        <taxon>Euteleostomi</taxon>
        <taxon>Actinopterygii</taxon>
        <taxon>Neopterygii</taxon>
        <taxon>Teleostei</taxon>
        <taxon>Notacanthiformes</taxon>
        <taxon>Halosauridae</taxon>
        <taxon>Aldrovandia</taxon>
    </lineage>
</organism>
<dbReference type="InterPro" id="IPR040647">
    <property type="entry name" value="SPIN-DOC_Znf-C2H2"/>
</dbReference>
<dbReference type="Pfam" id="PF18658">
    <property type="entry name" value="zf-C2H2_12"/>
    <property type="match status" value="4"/>
</dbReference>
<comment type="caution">
    <text evidence="3">The sequence shown here is derived from an EMBL/GenBank/DDBJ whole genome shotgun (WGS) entry which is preliminary data.</text>
</comment>
<sequence>MEEQEKGKSESQDHPCEEQTHSLSVVLSVEEEAAEMRSDWGLNSAEEDDVGVANGFGKEEGDKGATATPRFSPGTTYWSVSEGPGSPRLLSPVAGPSRGKPGKRQVERASRTGSSRIPGRDHRRYYHEYWRGEFLMDFDAQRHHMLCMVCGSSLATLKLSTIKRHIQQKHPESLLWTTADKEAIRAGWDSHLSLQGAPSPAHISSAGAAQGQEVPLNSVHLSPGEPDPGILETGGPCGNGGRAPSPSPAAPLEPRQPDPEPPAHMLERYLNDSLHAWFRQEFLMEYRAEEGRLVCMVCAGQVPSLHLDHIKRHVLDGHPVSLLYSAEERHSILHTWALKQEISPLRECTSIKPDPESDGGGAGTGTLGDAGGDGAQSSAQIRSHRGRLPKRWRLGYLVARCPKRRALVCMVCSQSLPVANAGTFRRHIRECHPETSTLTRPERRALADTWSKRMETAEPTLTADKACKIQQGCPPDGTVVCQTFQDQWQQIASLQQRLRRGGAETKQEDSSAGIGTAPEEGAMAARHGHYPGKDQRRNYQERWRTEYLMEYDGRRRGLVCVVCGAALATLKVSTIKRHIQHVHPQSLGFSPAQREEALRNFSHPAVVAPPPSALSRTHGCPPEGSLEGE</sequence>
<dbReference type="GO" id="GO:0045892">
    <property type="term" value="P:negative regulation of DNA-templated transcription"/>
    <property type="evidence" value="ECO:0007669"/>
    <property type="project" value="TreeGrafter"/>
</dbReference>
<accession>A0AAD7SNN4</accession>
<feature type="region of interest" description="Disordered" evidence="1">
    <location>
        <begin position="348"/>
        <end position="384"/>
    </location>
</feature>
<feature type="region of interest" description="Disordered" evidence="1">
    <location>
        <begin position="1"/>
        <end position="119"/>
    </location>
</feature>
<dbReference type="InterPro" id="IPR052675">
    <property type="entry name" value="ZnF_transloc-Spindlin_int"/>
</dbReference>
<feature type="compositionally biased region" description="Basic and acidic residues" evidence="1">
    <location>
        <begin position="1"/>
        <end position="20"/>
    </location>
</feature>
<gene>
    <name evidence="3" type="ORF">AAFF_G00312100</name>
</gene>